<dbReference type="SUPFAM" id="SSF52499">
    <property type="entry name" value="Isochorismatase-like hydrolases"/>
    <property type="match status" value="1"/>
</dbReference>
<evidence type="ECO:0000313" key="2">
    <source>
        <dbReference type="EMBL" id="QNT60089.1"/>
    </source>
</evidence>
<feature type="domain" description="Isochorismatase-like" evidence="1">
    <location>
        <begin position="127"/>
        <end position="200"/>
    </location>
</feature>
<dbReference type="InterPro" id="IPR036380">
    <property type="entry name" value="Isochorismatase-like_sf"/>
</dbReference>
<gene>
    <name evidence="2" type="ORF">H7A79_1538</name>
</gene>
<accession>A0A7H1MEM4</accession>
<evidence type="ECO:0000259" key="1">
    <source>
        <dbReference type="Pfam" id="PF00857"/>
    </source>
</evidence>
<sequence>MNTIAIDIQPQCRFSCFAANDQQCVHQPENIVPELNRQARFAQKRVLVENTSTAKETLCASLCRGRERAAHNLFTFSLENHFPDAADCRGIHLLKGLPCPADYDHAIEAEGDKAAGVCFHDNKESRSTGLIEWLYAQNAQTIILGGLATEHAVLETAQHLAWYNDNWHVIVNLSACRGYTPEGTLKAVSALRQAGITVVTDTDDIPAAIAAGAPLWMSKVS</sequence>
<reference evidence="2" key="1">
    <citation type="submission" date="2024-06" db="EMBL/GenBank/DDBJ databases">
        <title>Complete Genome Sequence of mouse commensal type strain Neisseria musculi.</title>
        <authorList>
            <person name="Thapa E."/>
            <person name="Aluvathingal J."/>
            <person name="Nadendla S."/>
            <person name="Mehta A."/>
            <person name="Tettelin H."/>
            <person name="Weyand N.J."/>
        </authorList>
    </citation>
    <scope>NUCLEOTIDE SEQUENCE</scope>
    <source>
        <strain evidence="2">NW831</strain>
    </source>
</reference>
<dbReference type="Proteomes" id="UP000516412">
    <property type="component" value="Chromosome"/>
</dbReference>
<dbReference type="EMBL" id="CP060414">
    <property type="protein sequence ID" value="QNT60089.1"/>
    <property type="molecule type" value="Genomic_DNA"/>
</dbReference>
<dbReference type="RefSeq" id="WP_135036380.1">
    <property type="nucleotide sequence ID" value="NZ_CP060414.2"/>
</dbReference>
<dbReference type="InterPro" id="IPR000868">
    <property type="entry name" value="Isochorismatase-like_dom"/>
</dbReference>
<dbReference type="Gene3D" id="3.40.50.850">
    <property type="entry name" value="Isochorismatase-like"/>
    <property type="match status" value="1"/>
</dbReference>
<name>A0A7H1MEM4_9NEIS</name>
<keyword evidence="3" id="KW-1185">Reference proteome</keyword>
<organism evidence="2 3">
    <name type="scientific">Neisseria musculi</name>
    <dbReference type="NCBI Taxonomy" id="1815583"/>
    <lineage>
        <taxon>Bacteria</taxon>
        <taxon>Pseudomonadati</taxon>
        <taxon>Pseudomonadota</taxon>
        <taxon>Betaproteobacteria</taxon>
        <taxon>Neisseriales</taxon>
        <taxon>Neisseriaceae</taxon>
        <taxon>Neisseria</taxon>
    </lineage>
</organism>
<proteinExistence type="predicted"/>
<dbReference type="Pfam" id="PF00857">
    <property type="entry name" value="Isochorismatase"/>
    <property type="match status" value="1"/>
</dbReference>
<protein>
    <submittedName>
        <fullName evidence="2">Isochorismatase family protein</fullName>
    </submittedName>
</protein>
<dbReference type="AlphaFoldDB" id="A0A7H1MEM4"/>
<dbReference type="KEGG" id="nmus:H7A79_1538"/>
<evidence type="ECO:0000313" key="3">
    <source>
        <dbReference type="Proteomes" id="UP000516412"/>
    </source>
</evidence>